<dbReference type="HOGENOM" id="CLU_096719_0_0_6"/>
<dbReference type="RefSeq" id="WP_005400850.1">
    <property type="nucleotide sequence ID" value="NZ_GG704966.1"/>
</dbReference>
<protein>
    <submittedName>
        <fullName evidence="1">Uncharacterized protein</fullName>
    </submittedName>
</protein>
<organism evidence="1 2">
    <name type="scientific">Acinetobacter johnsonii SH046</name>
    <dbReference type="NCBI Taxonomy" id="575586"/>
    <lineage>
        <taxon>Bacteria</taxon>
        <taxon>Pseudomonadati</taxon>
        <taxon>Pseudomonadota</taxon>
        <taxon>Gammaproteobacteria</taxon>
        <taxon>Moraxellales</taxon>
        <taxon>Moraxellaceae</taxon>
        <taxon>Acinetobacter</taxon>
    </lineage>
</organism>
<dbReference type="AlphaFoldDB" id="D0SD40"/>
<sequence>MWKKLRILILLLILLVVALNAYRDQNQDWSKPIIVLLHPVNADGQGTTQQYIQQLTPANLKGVQQGYLEQMSATYRGQPIAIYFQLGRELKQLPPKVPEQASLLDTVLWSLKFRYYAWKNHQGSDGAPTVTLYLNYYDPALTKELKHSTALQKGRIGSVNLFASNKQTEQNKVVLAHELLHAFGASDKYDLATGQPMYPAGYAYPNQQPLFPQAKAELMAGHIPTSQTQSKMPESIDETLVNEITAIEIGWKK</sequence>
<name>D0SD40_ACIJO</name>
<reference evidence="2" key="1">
    <citation type="journal article" date="2012" name="PLoS ONE">
        <title>The success of Acinetobacter species; genetic, metabolic and virulence attributes.</title>
        <authorList>
            <person name="Peleg A.Y."/>
            <person name="de Breij A."/>
            <person name="Adams M.D."/>
            <person name="Cerqueira G.M."/>
            <person name="Mocali S."/>
            <person name="Galardini M."/>
            <person name="Nibbering P.H."/>
            <person name="Earl A.M."/>
            <person name="Ward D.V."/>
            <person name="Paterson D.L."/>
            <person name="Seifert H."/>
            <person name="Dijkshoorn L."/>
        </authorList>
    </citation>
    <scope>NUCLEOTIDE SEQUENCE [LARGE SCALE GENOMIC DNA]</scope>
    <source>
        <strain evidence="2">SH046</strain>
    </source>
</reference>
<evidence type="ECO:0000313" key="1">
    <source>
        <dbReference type="EMBL" id="EEY96045.1"/>
    </source>
</evidence>
<proteinExistence type="predicted"/>
<gene>
    <name evidence="1" type="ORF">HMPREF0016_01763</name>
</gene>
<dbReference type="eggNOG" id="ENOG502ZEBA">
    <property type="taxonomic scope" value="Bacteria"/>
</dbReference>
<dbReference type="EMBL" id="GG704966">
    <property type="protein sequence ID" value="EEY96045.1"/>
    <property type="molecule type" value="Genomic_DNA"/>
</dbReference>
<evidence type="ECO:0000313" key="2">
    <source>
        <dbReference type="Proteomes" id="UP000012047"/>
    </source>
</evidence>
<dbReference type="Proteomes" id="UP000012047">
    <property type="component" value="Unassembled WGS sequence"/>
</dbReference>
<accession>D0SD40</accession>